<evidence type="ECO:0000256" key="2">
    <source>
        <dbReference type="ARBA" id="ARBA00023002"/>
    </source>
</evidence>
<sequence>MPPHSVLVLGLGELGEEVVKSLATHPERNNIKIAVLLRSRKPQHETRLQQWNVEPVLGNVTEDTQDALTDTFRSYHTVICCTGMYSPPSTQIKIAKAVLSAGVKRYFPWQFGIDYDVIGRGSGQDLFDSQLDVRDLLRGQSQAQWVIVSTGMFIPFLFEPSFGLVNAERSVVTAIGSWENEITVTNPEDIGKVTADIAMRHPDVSGVIHVSGDTISMQRLAEVVEQSTGKAVVRKLKTMEELEQELADRPDDGMRKYRVVFGRGIGVSWPKDESFNAKQGIATTVVADWALQNIRT</sequence>
<gene>
    <name evidence="4" type="ORF">CB0940_11690</name>
    <name evidence="5" type="ORF">RHO25_008689</name>
</gene>
<organism evidence="4 6">
    <name type="scientific">Cercospora beticola</name>
    <name type="common">Sugarbeet leaf spot fungus</name>
    <dbReference type="NCBI Taxonomy" id="122368"/>
    <lineage>
        <taxon>Eukaryota</taxon>
        <taxon>Fungi</taxon>
        <taxon>Dikarya</taxon>
        <taxon>Ascomycota</taxon>
        <taxon>Pezizomycotina</taxon>
        <taxon>Dothideomycetes</taxon>
        <taxon>Dothideomycetidae</taxon>
        <taxon>Mycosphaerellales</taxon>
        <taxon>Mycosphaerellaceae</taxon>
        <taxon>Cercospora</taxon>
    </lineage>
</organism>
<dbReference type="Proteomes" id="UP000230605">
    <property type="component" value="Chromosome 10"/>
</dbReference>
<protein>
    <recommendedName>
        <fullName evidence="3">NmrA-like domain-containing protein</fullName>
    </recommendedName>
</protein>
<dbReference type="EMBL" id="CP134188">
    <property type="protein sequence ID" value="WPB04045.1"/>
    <property type="molecule type" value="Genomic_DNA"/>
</dbReference>
<dbReference type="Pfam" id="PF05368">
    <property type="entry name" value="NmrA"/>
    <property type="match status" value="1"/>
</dbReference>
<evidence type="ECO:0000313" key="5">
    <source>
        <dbReference type="EMBL" id="WPB04045.1"/>
    </source>
</evidence>
<accession>A0A2G5IE92</accession>
<dbReference type="InterPro" id="IPR051609">
    <property type="entry name" value="NmrA/Isoflavone_reductase-like"/>
</dbReference>
<dbReference type="OrthoDB" id="5283654at2759"/>
<name>A0A2G5IE92_CERBT</name>
<dbReference type="SUPFAM" id="SSF51735">
    <property type="entry name" value="NAD(P)-binding Rossmann-fold domains"/>
    <property type="match status" value="1"/>
</dbReference>
<dbReference type="Gene3D" id="3.90.25.10">
    <property type="entry name" value="UDP-galactose 4-epimerase, domain 1"/>
    <property type="match status" value="1"/>
</dbReference>
<feature type="domain" description="NmrA-like" evidence="3">
    <location>
        <begin position="7"/>
        <end position="244"/>
    </location>
</feature>
<evidence type="ECO:0000256" key="1">
    <source>
        <dbReference type="ARBA" id="ARBA00022857"/>
    </source>
</evidence>
<dbReference type="PANTHER" id="PTHR47706">
    <property type="entry name" value="NMRA-LIKE FAMILY PROTEIN"/>
    <property type="match status" value="1"/>
</dbReference>
<dbReference type="InterPro" id="IPR036291">
    <property type="entry name" value="NAD(P)-bd_dom_sf"/>
</dbReference>
<dbReference type="Proteomes" id="UP001302367">
    <property type="component" value="Chromosome 5"/>
</dbReference>
<proteinExistence type="predicted"/>
<reference evidence="5 7" key="2">
    <citation type="submission" date="2023-09" db="EMBL/GenBank/DDBJ databases">
        <title>Complete-Gapless Cercospora beticola genome.</title>
        <authorList>
            <person name="Wyatt N.A."/>
            <person name="Spanner R.E."/>
            <person name="Bolton M.D."/>
        </authorList>
    </citation>
    <scope>NUCLEOTIDE SEQUENCE [LARGE SCALE GENOMIC DNA]</scope>
    <source>
        <strain evidence="5">Cb09-40</strain>
    </source>
</reference>
<dbReference type="AlphaFoldDB" id="A0A2G5IE92"/>
<evidence type="ECO:0000259" key="3">
    <source>
        <dbReference type="Pfam" id="PF05368"/>
    </source>
</evidence>
<keyword evidence="7" id="KW-1185">Reference proteome</keyword>
<keyword evidence="2" id="KW-0560">Oxidoreductase</keyword>
<dbReference type="PANTHER" id="PTHR47706:SF6">
    <property type="entry name" value="NMRA-LIKE FAMILY PROTEIN (AFU_ORTHOLOGUE AFUA_6G00280)"/>
    <property type="match status" value="1"/>
</dbReference>
<dbReference type="GO" id="GO:0016491">
    <property type="term" value="F:oxidoreductase activity"/>
    <property type="evidence" value="ECO:0007669"/>
    <property type="project" value="UniProtKB-KW"/>
</dbReference>
<dbReference type="InterPro" id="IPR008030">
    <property type="entry name" value="NmrA-like"/>
</dbReference>
<dbReference type="InterPro" id="IPR045312">
    <property type="entry name" value="PCBER-like"/>
</dbReference>
<reference evidence="4 6" key="1">
    <citation type="submission" date="2015-10" db="EMBL/GenBank/DDBJ databases">
        <title>The cercosporin biosynthetic gene cluster was horizontally transferred to several fungal lineages and shown to be expanded in Cercospora beticola based on microsynteny with recipient genomes.</title>
        <authorList>
            <person name="De Jonge R."/>
            <person name="Ebert M.K."/>
            <person name="Suttle J.C."/>
            <person name="Jurick Ii W.M."/>
            <person name="Secor G.A."/>
            <person name="Thomma B.P."/>
            <person name="Van De Peer Y."/>
            <person name="Bolton M.D."/>
        </authorList>
    </citation>
    <scope>NUCLEOTIDE SEQUENCE [LARGE SCALE GENOMIC DNA]</scope>
    <source>
        <strain evidence="4 6">09-40</strain>
    </source>
</reference>
<dbReference type="CDD" id="cd05259">
    <property type="entry name" value="PCBER_SDR_a"/>
    <property type="match status" value="1"/>
</dbReference>
<evidence type="ECO:0000313" key="7">
    <source>
        <dbReference type="Proteomes" id="UP001302367"/>
    </source>
</evidence>
<evidence type="ECO:0000313" key="4">
    <source>
        <dbReference type="EMBL" id="PIB02783.1"/>
    </source>
</evidence>
<evidence type="ECO:0000313" key="6">
    <source>
        <dbReference type="Proteomes" id="UP000230605"/>
    </source>
</evidence>
<dbReference type="Gene3D" id="3.40.50.720">
    <property type="entry name" value="NAD(P)-binding Rossmann-like Domain"/>
    <property type="match status" value="1"/>
</dbReference>
<dbReference type="EMBL" id="LKMD01000099">
    <property type="protein sequence ID" value="PIB02783.1"/>
    <property type="molecule type" value="Genomic_DNA"/>
</dbReference>
<keyword evidence="1" id="KW-0521">NADP</keyword>